<evidence type="ECO:0008006" key="4">
    <source>
        <dbReference type="Google" id="ProtNLM"/>
    </source>
</evidence>
<accession>A0ABW5UNX0</accession>
<gene>
    <name evidence="2" type="ORF">ACFSW6_09275</name>
</gene>
<feature type="compositionally biased region" description="Basic and acidic residues" evidence="1">
    <location>
        <begin position="1"/>
        <end position="11"/>
    </location>
</feature>
<protein>
    <recommendedName>
        <fullName evidence="4">Transcriptional regulator</fullName>
    </recommendedName>
</protein>
<evidence type="ECO:0000313" key="2">
    <source>
        <dbReference type="EMBL" id="MFD2754279.1"/>
    </source>
</evidence>
<keyword evidence="3" id="KW-1185">Reference proteome</keyword>
<organism evidence="2 3">
    <name type="scientific">Comamonas terrae</name>
    <dbReference type="NCBI Taxonomy" id="673548"/>
    <lineage>
        <taxon>Bacteria</taxon>
        <taxon>Pseudomonadati</taxon>
        <taxon>Pseudomonadota</taxon>
        <taxon>Betaproteobacteria</taxon>
        <taxon>Burkholderiales</taxon>
        <taxon>Comamonadaceae</taxon>
        <taxon>Comamonas</taxon>
    </lineage>
</organism>
<evidence type="ECO:0000313" key="3">
    <source>
        <dbReference type="Proteomes" id="UP001597463"/>
    </source>
</evidence>
<evidence type="ECO:0000256" key="1">
    <source>
        <dbReference type="SAM" id="MobiDB-lite"/>
    </source>
</evidence>
<dbReference type="Proteomes" id="UP001597463">
    <property type="component" value="Unassembled WGS sequence"/>
</dbReference>
<proteinExistence type="predicted"/>
<reference evidence="3" key="1">
    <citation type="journal article" date="2019" name="Int. J. Syst. Evol. Microbiol.">
        <title>The Global Catalogue of Microorganisms (GCM) 10K type strain sequencing project: providing services to taxonomists for standard genome sequencing and annotation.</title>
        <authorList>
            <consortium name="The Broad Institute Genomics Platform"/>
            <consortium name="The Broad Institute Genome Sequencing Center for Infectious Disease"/>
            <person name="Wu L."/>
            <person name="Ma J."/>
        </authorList>
    </citation>
    <scope>NUCLEOTIDE SEQUENCE [LARGE SCALE GENOMIC DNA]</scope>
    <source>
        <strain evidence="3">TISTR 1906</strain>
    </source>
</reference>
<feature type="region of interest" description="Disordered" evidence="1">
    <location>
        <begin position="1"/>
        <end position="21"/>
    </location>
</feature>
<sequence length="170" mass="18916">MTDKHLQDPEAMRLAAAAPQDEELEPIPGQEQLDLDNLCEQWVAWKSTRRFYGPPAKMGSILGQLSGSRTRALKTDGPDAYCSAELAAFHLAYTCQPDALDKWVFDLYYVHRITPVKTAAAALNISRQHFYLVLGEFRKRVHAASLAVLETNLKKGALSNEKVSAPDMTL</sequence>
<dbReference type="EMBL" id="JBHUMV010000003">
    <property type="protein sequence ID" value="MFD2754279.1"/>
    <property type="molecule type" value="Genomic_DNA"/>
</dbReference>
<comment type="caution">
    <text evidence="2">The sequence shown here is derived from an EMBL/GenBank/DDBJ whole genome shotgun (WGS) entry which is preliminary data.</text>
</comment>
<name>A0ABW5UNX0_9BURK</name>
<dbReference type="RefSeq" id="WP_174522948.1">
    <property type="nucleotide sequence ID" value="NZ_BCNT01000016.1"/>
</dbReference>